<accession>A0YEN5</accession>
<dbReference type="SMART" id="SM00155">
    <property type="entry name" value="PLDc"/>
    <property type="match status" value="2"/>
</dbReference>
<feature type="domain" description="PLD phosphodiesterase" evidence="1">
    <location>
        <begin position="130"/>
        <end position="157"/>
    </location>
</feature>
<dbReference type="PANTHER" id="PTHR21248">
    <property type="entry name" value="CARDIOLIPIN SYNTHASE"/>
    <property type="match status" value="1"/>
</dbReference>
<dbReference type="GO" id="GO:0016020">
    <property type="term" value="C:membrane"/>
    <property type="evidence" value="ECO:0007669"/>
    <property type="project" value="TreeGrafter"/>
</dbReference>
<dbReference type="Proteomes" id="UP000004931">
    <property type="component" value="Unassembled WGS sequence"/>
</dbReference>
<dbReference type="SUPFAM" id="SSF56024">
    <property type="entry name" value="Phospholipase D/nuclease"/>
    <property type="match status" value="2"/>
</dbReference>
<keyword evidence="3" id="KW-1185">Reference proteome</keyword>
<dbReference type="PIRSF" id="PIRSF000850">
    <property type="entry name" value="Phospholipase_D_PSS"/>
    <property type="match status" value="1"/>
</dbReference>
<dbReference type="Pfam" id="PF13091">
    <property type="entry name" value="PLDc_2"/>
    <property type="match status" value="2"/>
</dbReference>
<feature type="domain" description="PLD phosphodiesterase" evidence="1">
    <location>
        <begin position="291"/>
        <end position="317"/>
    </location>
</feature>
<dbReference type="GO" id="GO:0008808">
    <property type="term" value="F:cardiolipin synthase activity"/>
    <property type="evidence" value="ECO:0007669"/>
    <property type="project" value="TreeGrafter"/>
</dbReference>
<dbReference type="AlphaFoldDB" id="A0YEN5"/>
<evidence type="ECO:0000313" key="2">
    <source>
        <dbReference type="EMBL" id="EAW30871.1"/>
    </source>
</evidence>
<dbReference type="PANTHER" id="PTHR21248:SF22">
    <property type="entry name" value="PHOSPHOLIPASE D"/>
    <property type="match status" value="1"/>
</dbReference>
<name>A0YEN5_9GAMM</name>
<protein>
    <submittedName>
        <fullName evidence="2">Cardiolipin synthetase</fullName>
    </submittedName>
</protein>
<comment type="caution">
    <text evidence="2">The sequence shown here is derived from an EMBL/GenBank/DDBJ whole genome shotgun (WGS) entry which is preliminary data.</text>
</comment>
<organism evidence="2 3">
    <name type="scientific">marine gamma proteobacterium HTCC2143</name>
    <dbReference type="NCBI Taxonomy" id="247633"/>
    <lineage>
        <taxon>Bacteria</taxon>
        <taxon>Pseudomonadati</taxon>
        <taxon>Pseudomonadota</taxon>
        <taxon>Gammaproteobacteria</taxon>
        <taxon>Cellvibrionales</taxon>
        <taxon>Spongiibacteraceae</taxon>
        <taxon>BD1-7 clade</taxon>
    </lineage>
</organism>
<evidence type="ECO:0000313" key="3">
    <source>
        <dbReference type="Proteomes" id="UP000004931"/>
    </source>
</evidence>
<dbReference type="CDD" id="cd09110">
    <property type="entry name" value="PLDc_CLS_1"/>
    <property type="match status" value="1"/>
</dbReference>
<sequence length="376" mass="42915">MTGFLSDEKVVGWKSEQLFSRGQDYYQGLLLDISRAITSIDLAVYIFEIDDIGGRIKQAVEAAARRGVEVRLLIDGVGSAEAGETLARELSAAGADVRIYHPLPWYLGDYRWSLRPGGALEKLVHLVTSLNRRDHRKFCIIDNSSAWCGSFNISDVHLSEEHPWRDYAVRVTGAPIAVLRANFDSVWFHREQPLLSRDLRFCSSNASMRQRRFNNIALVERIDNARQRLWICNAYFSPLGSVIRAIKRAKARGVDVRLVVADRSDVMVFPMLSATYYADLLKVGIAIFYYQAGMLHAKIMLVDRQCVVGSTNLNHRSFYHDLELDVVLSSPRLIQEAEQRIEEDMKNSRISRLNDLSIVSRGFGFGWLLRIIRYWL</sequence>
<dbReference type="STRING" id="247633.GP2143_03069"/>
<dbReference type="EMBL" id="AAVT01000006">
    <property type="protein sequence ID" value="EAW30871.1"/>
    <property type="molecule type" value="Genomic_DNA"/>
</dbReference>
<reference evidence="2 3" key="1">
    <citation type="journal article" date="2010" name="J. Bacteriol.">
        <title>Genome sequence of the oligotrophic marine Gammaproteobacterium HTCC2143, isolated from the Oregon Coast.</title>
        <authorList>
            <person name="Oh H.M."/>
            <person name="Kang I."/>
            <person name="Ferriera S."/>
            <person name="Giovannoni S.J."/>
            <person name="Cho J.C."/>
        </authorList>
    </citation>
    <scope>NUCLEOTIDE SEQUENCE [LARGE SCALE GENOMIC DNA]</scope>
    <source>
        <strain evidence="2 3">HTCC2143</strain>
    </source>
</reference>
<dbReference type="GO" id="GO:0032049">
    <property type="term" value="P:cardiolipin biosynthetic process"/>
    <property type="evidence" value="ECO:0007669"/>
    <property type="project" value="UniProtKB-ARBA"/>
</dbReference>
<gene>
    <name evidence="2" type="ORF">GP2143_03069</name>
</gene>
<dbReference type="OrthoDB" id="9762009at2"/>
<dbReference type="Gene3D" id="3.30.870.10">
    <property type="entry name" value="Endonuclease Chain A"/>
    <property type="match status" value="2"/>
</dbReference>
<dbReference type="InterPro" id="IPR025202">
    <property type="entry name" value="PLD-like_dom"/>
</dbReference>
<proteinExistence type="predicted"/>
<dbReference type="CDD" id="cd09159">
    <property type="entry name" value="PLDc_ybhO_like_2"/>
    <property type="match status" value="1"/>
</dbReference>
<dbReference type="InterPro" id="IPR001736">
    <property type="entry name" value="PLipase_D/transphosphatidylase"/>
</dbReference>
<dbReference type="eggNOG" id="COG1502">
    <property type="taxonomic scope" value="Bacteria"/>
</dbReference>
<dbReference type="PROSITE" id="PS50035">
    <property type="entry name" value="PLD"/>
    <property type="match status" value="2"/>
</dbReference>
<evidence type="ECO:0000259" key="1">
    <source>
        <dbReference type="PROSITE" id="PS50035"/>
    </source>
</evidence>